<dbReference type="PANTHER" id="PTHR19446">
    <property type="entry name" value="REVERSE TRANSCRIPTASES"/>
    <property type="match status" value="1"/>
</dbReference>
<reference evidence="2" key="2">
    <citation type="journal article" date="2012" name="Mol. Biol. Evol.">
        <title>Vertical Evolution and Horizontal Transfer of CR1 Non-LTR Retrotransposons and Tc1/mariner DNA Transposons in Lepidoptera Species.</title>
        <authorList>
            <person name="Sormacheva I."/>
            <person name="Smyshlyaev G."/>
            <person name="Mayorov V."/>
            <person name="Blinov A."/>
            <person name="Novikov A."/>
            <person name="Novikova O."/>
        </authorList>
    </citation>
    <scope>NUCLEOTIDE SEQUENCE</scope>
    <source>
        <strain evidence="2">ParStub.14</strain>
    </source>
</reference>
<dbReference type="InterPro" id="IPR000477">
    <property type="entry name" value="RT_dom"/>
</dbReference>
<evidence type="ECO:0000259" key="1">
    <source>
        <dbReference type="PROSITE" id="PS50878"/>
    </source>
</evidence>
<feature type="non-terminal residue" evidence="2">
    <location>
        <position position="1"/>
    </location>
</feature>
<reference evidence="2" key="1">
    <citation type="submission" date="2010-09" db="EMBL/GenBank/DDBJ databases">
        <title>Evidence of multiple events of horizontal transmission of mobile genetic elements between Bombyx and Maculinea.</title>
        <authorList>
            <person name="Novikova O.S."/>
            <person name="Sormacheva I.D."/>
            <person name="Smyshlyaev G.A."/>
            <person name="Mayorov V.I."/>
            <person name="Blinov A.G."/>
        </authorList>
    </citation>
    <scope>NUCLEOTIDE SEQUENCE</scope>
    <source>
        <strain evidence="2">ParStub.14</strain>
    </source>
</reference>
<evidence type="ECO:0000313" key="2">
    <source>
        <dbReference type="EMBL" id="ADZ95947.1"/>
    </source>
</evidence>
<dbReference type="AlphaFoldDB" id="F2WZX2"/>
<dbReference type="Pfam" id="PF00078">
    <property type="entry name" value="RVT_1"/>
    <property type="match status" value="1"/>
</dbReference>
<sequence length="186" mass="21724">ISNQALKNFPEQVLTLLSIIFNACFNLSYFPTTWKEATVIGIPKPGKPLNLPSSHRPISLLKAMGKLFERVIQNRMRRHLFPTDGDPLIIPHQFGFRAKHSCPQQAHRIVEYILSGFYPRRHKTIAVFFDIAKAFDRVWHTGLIYKLYKIGLPDRLVRLVASYLNHRTFRFRHEWHAICTAPHQKL</sequence>
<dbReference type="GO" id="GO:0003964">
    <property type="term" value="F:RNA-directed DNA polymerase activity"/>
    <property type="evidence" value="ECO:0007669"/>
    <property type="project" value="UniProtKB-KW"/>
</dbReference>
<keyword evidence="2" id="KW-0548">Nucleotidyltransferase</keyword>
<protein>
    <submittedName>
        <fullName evidence="2">Reverse transcriptase</fullName>
    </submittedName>
</protein>
<feature type="domain" description="Reverse transcriptase" evidence="1">
    <location>
        <begin position="23"/>
        <end position="186"/>
    </location>
</feature>
<name>F2WZX2_9NEOP</name>
<organism evidence="2">
    <name type="scientific">Parnassius stubbendorfii</name>
    <dbReference type="NCBI Taxonomy" id="76190"/>
    <lineage>
        <taxon>Eukaryota</taxon>
        <taxon>Metazoa</taxon>
        <taxon>Ecdysozoa</taxon>
        <taxon>Arthropoda</taxon>
        <taxon>Hexapoda</taxon>
        <taxon>Insecta</taxon>
        <taxon>Pterygota</taxon>
        <taxon>Neoptera</taxon>
        <taxon>Endopterygota</taxon>
        <taxon>Lepidoptera</taxon>
        <taxon>Glossata</taxon>
        <taxon>Ditrysia</taxon>
        <taxon>Papilionoidea</taxon>
        <taxon>Papilionidae</taxon>
        <taxon>Parnassiinae</taxon>
        <taxon>Parnassini</taxon>
        <taxon>Parnassius</taxon>
        <taxon>Driopa</taxon>
    </lineage>
</organism>
<accession>F2WZX2</accession>
<keyword evidence="2" id="KW-0695">RNA-directed DNA polymerase</keyword>
<keyword evidence="2" id="KW-0808">Transferase</keyword>
<proteinExistence type="predicted"/>
<feature type="non-terminal residue" evidence="2">
    <location>
        <position position="186"/>
    </location>
</feature>
<dbReference type="PROSITE" id="PS50878">
    <property type="entry name" value="RT_POL"/>
    <property type="match status" value="1"/>
</dbReference>
<dbReference type="CDD" id="cd01650">
    <property type="entry name" value="RT_nLTR_like"/>
    <property type="match status" value="1"/>
</dbReference>
<dbReference type="EMBL" id="HQ284492">
    <property type="protein sequence ID" value="ADZ95947.1"/>
    <property type="molecule type" value="Genomic_DNA"/>
</dbReference>